<comment type="caution">
    <text evidence="3">The sequence shown here is derived from an EMBL/GenBank/DDBJ whole genome shotgun (WGS) entry which is preliminary data.</text>
</comment>
<evidence type="ECO:0000313" key="4">
    <source>
        <dbReference type="Proteomes" id="UP001597340"/>
    </source>
</evidence>
<dbReference type="SUPFAM" id="SSF53187">
    <property type="entry name" value="Zn-dependent exopeptidases"/>
    <property type="match status" value="1"/>
</dbReference>
<feature type="compositionally biased region" description="Polar residues" evidence="1">
    <location>
        <begin position="406"/>
        <end position="418"/>
    </location>
</feature>
<feature type="region of interest" description="Disordered" evidence="1">
    <location>
        <begin position="402"/>
        <end position="426"/>
    </location>
</feature>
<keyword evidence="2" id="KW-0812">Transmembrane</keyword>
<dbReference type="NCBIfam" id="TIGR02867">
    <property type="entry name" value="spore_II_P"/>
    <property type="match status" value="1"/>
</dbReference>
<feature type="compositionally biased region" description="Low complexity" evidence="1">
    <location>
        <begin position="214"/>
        <end position="230"/>
    </location>
</feature>
<keyword evidence="2" id="KW-0472">Membrane</keyword>
<dbReference type="EMBL" id="JBHTNZ010000005">
    <property type="protein sequence ID" value="MFD1460933.1"/>
    <property type="molecule type" value="Genomic_DNA"/>
</dbReference>
<feature type="transmembrane region" description="Helical" evidence="2">
    <location>
        <begin position="21"/>
        <end position="45"/>
    </location>
</feature>
<gene>
    <name evidence="3" type="primary">spoIIP</name>
    <name evidence="3" type="ORF">ACFQ5D_05650</name>
</gene>
<dbReference type="Pfam" id="PF07454">
    <property type="entry name" value="SpoIIP"/>
    <property type="match status" value="1"/>
</dbReference>
<dbReference type="Gene3D" id="3.40.630.40">
    <property type="entry name" value="Zn-dependent exopeptidases"/>
    <property type="match status" value="1"/>
</dbReference>
<reference evidence="4" key="1">
    <citation type="journal article" date="2019" name="Int. J. Syst. Evol. Microbiol.">
        <title>The Global Catalogue of Microorganisms (GCM) 10K type strain sequencing project: providing services to taxonomists for standard genome sequencing and annotation.</title>
        <authorList>
            <consortium name="The Broad Institute Genomics Platform"/>
            <consortium name="The Broad Institute Genome Sequencing Center for Infectious Disease"/>
            <person name="Wu L."/>
            <person name="Ma J."/>
        </authorList>
    </citation>
    <scope>NUCLEOTIDE SEQUENCE [LARGE SCALE GENOMIC DNA]</scope>
    <source>
        <strain evidence="4">CCM 9147</strain>
    </source>
</reference>
<proteinExistence type="predicted"/>
<feature type="compositionally biased region" description="Low complexity" evidence="1">
    <location>
        <begin position="171"/>
        <end position="180"/>
    </location>
</feature>
<accession>A0ABW4DAY5</accession>
<evidence type="ECO:0000256" key="1">
    <source>
        <dbReference type="SAM" id="MobiDB-lite"/>
    </source>
</evidence>
<organism evidence="3 4">
    <name type="scientific">Paenibacillus farraposensis</name>
    <dbReference type="NCBI Taxonomy" id="2807095"/>
    <lineage>
        <taxon>Bacteria</taxon>
        <taxon>Bacillati</taxon>
        <taxon>Bacillota</taxon>
        <taxon>Bacilli</taxon>
        <taxon>Bacillales</taxon>
        <taxon>Paenibacillaceae</taxon>
        <taxon>Paenibacillus</taxon>
    </lineage>
</organism>
<keyword evidence="2" id="KW-1133">Transmembrane helix</keyword>
<keyword evidence="4" id="KW-1185">Reference proteome</keyword>
<evidence type="ECO:0000313" key="3">
    <source>
        <dbReference type="EMBL" id="MFD1460933.1"/>
    </source>
</evidence>
<dbReference type="RefSeq" id="WP_229524637.1">
    <property type="nucleotide sequence ID" value="NZ_JAFFQR010000064.1"/>
</dbReference>
<evidence type="ECO:0000256" key="2">
    <source>
        <dbReference type="SAM" id="Phobius"/>
    </source>
</evidence>
<feature type="region of interest" description="Disordered" evidence="1">
    <location>
        <begin position="127"/>
        <end position="230"/>
    </location>
</feature>
<feature type="compositionally biased region" description="Basic and acidic residues" evidence="1">
    <location>
        <begin position="181"/>
        <end position="207"/>
    </location>
</feature>
<protein>
    <submittedName>
        <fullName evidence="3">Stage II sporulation protein P</fullName>
    </submittedName>
</protein>
<dbReference type="Proteomes" id="UP001597340">
    <property type="component" value="Unassembled WGS sequence"/>
</dbReference>
<name>A0ABW4DAY5_9BACL</name>
<dbReference type="InterPro" id="IPR010897">
    <property type="entry name" value="Spore_II_P"/>
</dbReference>
<feature type="compositionally biased region" description="Polar residues" evidence="1">
    <location>
        <begin position="160"/>
        <end position="169"/>
    </location>
</feature>
<sequence>MKKIQTWNVGRWRRKSIEILAMGHTLLLLVMGSALLFVVLGLGGLTENRLQTSPVASMKGFAGSVSSGFFVDLLGMEVPHLAQKKQQSSLSGEQWSPFVFQMLTGINPQDPKSLIAREIPGMAAGTPVLLRKGSGNNKVEAPADYQPDQGTTDVPDGSDAATNPPNHGSATPDLPTTPETDPAKEDRSNDTVKGEERILIYHSHPREAYNPLLSKTSSNPNSKSKSANVSRVGEFVKKRLEKQGISTLHVNKDYASIVQNYNWNYSYKYSRETVKEALASNKGLTYLIDIHRDSQRHSKTTATIHGLSYAKVYFIIGHDNKNWRKNEAFAARIHEKLEKSYPGVSRGIWGKDGGKGNNGEYNQSLSPHSILIEIGGIDNTEEELRRTSDVLADMIGEVYWEDQKAQKTGTDASNMSESSGDEKIAR</sequence>